<evidence type="ECO:0000256" key="5">
    <source>
        <dbReference type="ARBA" id="ARBA00023002"/>
    </source>
</evidence>
<evidence type="ECO:0000256" key="8">
    <source>
        <dbReference type="PIRSR" id="PIRSR602401-1"/>
    </source>
</evidence>
<dbReference type="GO" id="GO:0020037">
    <property type="term" value="F:heme binding"/>
    <property type="evidence" value="ECO:0007669"/>
    <property type="project" value="InterPro"/>
</dbReference>
<evidence type="ECO:0000256" key="4">
    <source>
        <dbReference type="ARBA" id="ARBA00022723"/>
    </source>
</evidence>
<feature type="binding site" description="axial binding residue" evidence="8">
    <location>
        <position position="365"/>
    </location>
    <ligand>
        <name>heme</name>
        <dbReference type="ChEBI" id="CHEBI:30413"/>
    </ligand>
    <ligandPart>
        <name>Fe</name>
        <dbReference type="ChEBI" id="CHEBI:18248"/>
    </ligandPart>
</feature>
<proteinExistence type="inferred from homology"/>
<evidence type="ECO:0000256" key="3">
    <source>
        <dbReference type="ARBA" id="ARBA00022617"/>
    </source>
</evidence>
<dbReference type="Gene3D" id="1.10.630.10">
    <property type="entry name" value="Cytochrome P450"/>
    <property type="match status" value="1"/>
</dbReference>
<keyword evidence="6 8" id="KW-0408">Iron</keyword>
<accession>A0A1H9S8G4</accession>
<dbReference type="InterPro" id="IPR001128">
    <property type="entry name" value="Cyt_P450"/>
</dbReference>
<comment type="cofactor">
    <cofactor evidence="1 8">
        <name>heme</name>
        <dbReference type="ChEBI" id="CHEBI:30413"/>
    </cofactor>
</comment>
<keyword evidence="10" id="KW-1185">Reference proteome</keyword>
<dbReference type="GO" id="GO:0016125">
    <property type="term" value="P:sterol metabolic process"/>
    <property type="evidence" value="ECO:0007669"/>
    <property type="project" value="TreeGrafter"/>
</dbReference>
<dbReference type="PANTHER" id="PTHR24286">
    <property type="entry name" value="CYTOCHROME P450 26"/>
    <property type="match status" value="1"/>
</dbReference>
<dbReference type="RefSeq" id="WP_093048681.1">
    <property type="nucleotide sequence ID" value="NZ_FOGT01000004.1"/>
</dbReference>
<dbReference type="GO" id="GO:0004497">
    <property type="term" value="F:monooxygenase activity"/>
    <property type="evidence" value="ECO:0007669"/>
    <property type="project" value="UniProtKB-KW"/>
</dbReference>
<evidence type="ECO:0000313" key="9">
    <source>
        <dbReference type="EMBL" id="SER80673.1"/>
    </source>
</evidence>
<dbReference type="PANTHER" id="PTHR24286:SF24">
    <property type="entry name" value="LANOSTEROL 14-ALPHA DEMETHYLASE"/>
    <property type="match status" value="1"/>
</dbReference>
<name>A0A1H9S8G4_9BACI</name>
<evidence type="ECO:0000256" key="7">
    <source>
        <dbReference type="ARBA" id="ARBA00023033"/>
    </source>
</evidence>
<keyword evidence="7" id="KW-0503">Monooxygenase</keyword>
<dbReference type="InterPro" id="IPR036396">
    <property type="entry name" value="Cyt_P450_sf"/>
</dbReference>
<reference evidence="10" key="1">
    <citation type="submission" date="2016-10" db="EMBL/GenBank/DDBJ databases">
        <authorList>
            <person name="Varghese N."/>
            <person name="Submissions S."/>
        </authorList>
    </citation>
    <scope>NUCLEOTIDE SEQUENCE [LARGE SCALE GENOMIC DNA]</scope>
    <source>
        <strain evidence="10">S9</strain>
    </source>
</reference>
<dbReference type="SUPFAM" id="SSF48264">
    <property type="entry name" value="Cytochrome P450"/>
    <property type="match status" value="1"/>
</dbReference>
<keyword evidence="3 8" id="KW-0349">Heme</keyword>
<sequence length="419" mass="49037">MSSENNMPKEEGLDHSLKLLKEGYQFIINRRHTMQSNVFETKLLGDKAICLSGSEAAKIFYDNDKFKREGAAPKPVEKTLFGEGGVQGLDGLAHKHRKAMFMSLMSKDDLAEIRRLTKKYWEQAAQDWESREEIVLYQEVKKIITRVACEWTGVPLEEDEVDHRADQLSEMFEKPAEVGLSHFKGWRARSKAEDWIEELVKEVRNHDREVDRYRALYAFSWHKDHEDQLLDESVVAVEILNLLRPMVAISIYIAFTALAVHQYPEKVKALESGDEDQLQYFIQEVRRYYPFFPFTVAIVKENFTWDGYKFEEGTMTLLDLYGTNHHPDDWENPNRFEPERFKEWDGSPFDFIPQGGGEFDIGHRCAGEWITIDIMKESLDYLVNHLTYSMPEQDLSFSMTEIPTIPESRIIMRDIKRKQ</sequence>
<evidence type="ECO:0000256" key="6">
    <source>
        <dbReference type="ARBA" id="ARBA00023004"/>
    </source>
</evidence>
<dbReference type="OrthoDB" id="9764248at2"/>
<dbReference type="Pfam" id="PF00067">
    <property type="entry name" value="p450"/>
    <property type="match status" value="1"/>
</dbReference>
<dbReference type="InterPro" id="IPR002401">
    <property type="entry name" value="Cyt_P450_E_grp-I"/>
</dbReference>
<gene>
    <name evidence="9" type="ORF">SAMN05518684_10457</name>
</gene>
<dbReference type="CDD" id="cd11067">
    <property type="entry name" value="CYP152"/>
    <property type="match status" value="1"/>
</dbReference>
<dbReference type="Proteomes" id="UP000198571">
    <property type="component" value="Unassembled WGS sequence"/>
</dbReference>
<dbReference type="STRING" id="1601833.SAMN05518684_10457"/>
<dbReference type="EMBL" id="FOGT01000004">
    <property type="protein sequence ID" value="SER80673.1"/>
    <property type="molecule type" value="Genomic_DNA"/>
</dbReference>
<dbReference type="AlphaFoldDB" id="A0A1H9S8G4"/>
<organism evidence="9 10">
    <name type="scientific">Salipaludibacillus aurantiacus</name>
    <dbReference type="NCBI Taxonomy" id="1601833"/>
    <lineage>
        <taxon>Bacteria</taxon>
        <taxon>Bacillati</taxon>
        <taxon>Bacillota</taxon>
        <taxon>Bacilli</taxon>
        <taxon>Bacillales</taxon>
        <taxon>Bacillaceae</taxon>
    </lineage>
</organism>
<evidence type="ECO:0000313" key="10">
    <source>
        <dbReference type="Proteomes" id="UP000198571"/>
    </source>
</evidence>
<dbReference type="GO" id="GO:0005506">
    <property type="term" value="F:iron ion binding"/>
    <property type="evidence" value="ECO:0007669"/>
    <property type="project" value="InterPro"/>
</dbReference>
<dbReference type="GO" id="GO:0016705">
    <property type="term" value="F:oxidoreductase activity, acting on paired donors, with incorporation or reduction of molecular oxygen"/>
    <property type="evidence" value="ECO:0007669"/>
    <property type="project" value="InterPro"/>
</dbReference>
<keyword evidence="4 8" id="KW-0479">Metal-binding</keyword>
<protein>
    <submittedName>
        <fullName evidence="9">Fatty-acid peroxygenase</fullName>
    </submittedName>
</protein>
<keyword evidence="5" id="KW-0560">Oxidoreductase</keyword>
<evidence type="ECO:0000256" key="2">
    <source>
        <dbReference type="ARBA" id="ARBA00010617"/>
    </source>
</evidence>
<comment type="similarity">
    <text evidence="2">Belongs to the cytochrome P450 family.</text>
</comment>
<evidence type="ECO:0000256" key="1">
    <source>
        <dbReference type="ARBA" id="ARBA00001971"/>
    </source>
</evidence>
<dbReference type="PRINTS" id="PR00463">
    <property type="entry name" value="EP450I"/>
</dbReference>